<evidence type="ECO:0000256" key="8">
    <source>
        <dbReference type="ARBA" id="ARBA00023125"/>
    </source>
</evidence>
<keyword evidence="5 9" id="KW-0235">DNA replication</keyword>
<keyword evidence="6 9" id="KW-0547">Nucleotide-binding</keyword>
<dbReference type="Pfam" id="PF02463">
    <property type="entry name" value="SMC_N"/>
    <property type="match status" value="1"/>
</dbReference>
<evidence type="ECO:0000256" key="1">
    <source>
        <dbReference type="ARBA" id="ARBA00004496"/>
    </source>
</evidence>
<dbReference type="InterPro" id="IPR003395">
    <property type="entry name" value="RecF/RecN/SMC_N"/>
</dbReference>
<comment type="caution">
    <text evidence="11">The sequence shown here is derived from an EMBL/GenBank/DDBJ whole genome shotgun (WGS) entry which is preliminary data.</text>
</comment>
<name>A0ABV7ZVZ7_9GAMM</name>
<organism evidence="11 12">
    <name type="scientific">Saccharospirillum mangrovi</name>
    <dbReference type="NCBI Taxonomy" id="2161747"/>
    <lineage>
        <taxon>Bacteria</taxon>
        <taxon>Pseudomonadati</taxon>
        <taxon>Pseudomonadota</taxon>
        <taxon>Gammaproteobacteria</taxon>
        <taxon>Oceanospirillales</taxon>
        <taxon>Saccharospirillaceae</taxon>
        <taxon>Saccharospirillum</taxon>
    </lineage>
</organism>
<evidence type="ECO:0000256" key="3">
    <source>
        <dbReference type="ARBA" id="ARBA00020170"/>
    </source>
</evidence>
<dbReference type="PANTHER" id="PTHR32182">
    <property type="entry name" value="DNA REPLICATION AND REPAIR PROTEIN RECF"/>
    <property type="match status" value="1"/>
</dbReference>
<dbReference type="InterPro" id="IPR001238">
    <property type="entry name" value="DNA-binding_RecF"/>
</dbReference>
<dbReference type="InterPro" id="IPR018078">
    <property type="entry name" value="DNA-binding_RecF_CS"/>
</dbReference>
<gene>
    <name evidence="9 11" type="primary">recF</name>
    <name evidence="11" type="ORF">ACFOOG_02025</name>
</gene>
<evidence type="ECO:0000313" key="12">
    <source>
        <dbReference type="Proteomes" id="UP001595617"/>
    </source>
</evidence>
<evidence type="ECO:0000256" key="4">
    <source>
        <dbReference type="ARBA" id="ARBA00022490"/>
    </source>
</evidence>
<dbReference type="EMBL" id="JBHRYR010000002">
    <property type="protein sequence ID" value="MFC3851597.1"/>
    <property type="molecule type" value="Genomic_DNA"/>
</dbReference>
<evidence type="ECO:0000256" key="5">
    <source>
        <dbReference type="ARBA" id="ARBA00022705"/>
    </source>
</evidence>
<evidence type="ECO:0000256" key="2">
    <source>
        <dbReference type="ARBA" id="ARBA00008016"/>
    </source>
</evidence>
<dbReference type="Gene3D" id="3.40.50.300">
    <property type="entry name" value="P-loop containing nucleotide triphosphate hydrolases"/>
    <property type="match status" value="1"/>
</dbReference>
<keyword evidence="4 9" id="KW-0963">Cytoplasm</keyword>
<accession>A0ABV7ZVZ7</accession>
<keyword evidence="9" id="KW-0227">DNA damage</keyword>
<evidence type="ECO:0000259" key="10">
    <source>
        <dbReference type="Pfam" id="PF02463"/>
    </source>
</evidence>
<dbReference type="HAMAP" id="MF_00365">
    <property type="entry name" value="RecF"/>
    <property type="match status" value="1"/>
</dbReference>
<feature type="domain" description="RecF/RecN/SMC N-terminal" evidence="10">
    <location>
        <begin position="3"/>
        <end position="349"/>
    </location>
</feature>
<keyword evidence="12" id="KW-1185">Reference proteome</keyword>
<dbReference type="InterPro" id="IPR042174">
    <property type="entry name" value="RecF_2"/>
</dbReference>
<reference evidence="12" key="1">
    <citation type="journal article" date="2019" name="Int. J. Syst. Evol. Microbiol.">
        <title>The Global Catalogue of Microorganisms (GCM) 10K type strain sequencing project: providing services to taxonomists for standard genome sequencing and annotation.</title>
        <authorList>
            <consortium name="The Broad Institute Genomics Platform"/>
            <consortium name="The Broad Institute Genome Sequencing Center for Infectious Disease"/>
            <person name="Wu L."/>
            <person name="Ma J."/>
        </authorList>
    </citation>
    <scope>NUCLEOTIDE SEQUENCE [LARGE SCALE GENOMIC DNA]</scope>
    <source>
        <strain evidence="12">IBRC 10765</strain>
    </source>
</reference>
<dbReference type="PROSITE" id="PS00617">
    <property type="entry name" value="RECF_1"/>
    <property type="match status" value="1"/>
</dbReference>
<protein>
    <recommendedName>
        <fullName evidence="3 9">DNA replication and repair protein RecF</fullName>
    </recommendedName>
</protein>
<proteinExistence type="inferred from homology"/>
<comment type="subcellular location">
    <subcellularLocation>
        <location evidence="1 9">Cytoplasm</location>
    </subcellularLocation>
</comment>
<comment type="function">
    <text evidence="9">The RecF protein is involved in DNA metabolism; it is required for DNA replication and normal SOS inducibility. RecF binds preferentially to single-stranded, linear DNA. It also seems to bind ATP.</text>
</comment>
<dbReference type="SUPFAM" id="SSF52540">
    <property type="entry name" value="P-loop containing nucleoside triphosphate hydrolases"/>
    <property type="match status" value="1"/>
</dbReference>
<dbReference type="PANTHER" id="PTHR32182:SF0">
    <property type="entry name" value="DNA REPLICATION AND REPAIR PROTEIN RECF"/>
    <property type="match status" value="1"/>
</dbReference>
<dbReference type="PROSITE" id="PS51257">
    <property type="entry name" value="PROKAR_LIPOPROTEIN"/>
    <property type="match status" value="1"/>
</dbReference>
<comment type="similarity">
    <text evidence="2 9">Belongs to the RecF family.</text>
</comment>
<keyword evidence="7 9" id="KW-0067">ATP-binding</keyword>
<feature type="binding site" evidence="9">
    <location>
        <begin position="30"/>
        <end position="37"/>
    </location>
    <ligand>
        <name>ATP</name>
        <dbReference type="ChEBI" id="CHEBI:30616"/>
    </ligand>
</feature>
<sequence length="374" mass="42425">MPLKRIDIHNFRNLTRVSFRPVHGFNIIVGCNGSGKSSLLEAVYALGSGKSFRVTQVKPLVQFTADRFLLYGEVQRKDGQHSLGLEKRLNGEGSVVIDGSRATTTSELALLLPIQHVGLDDFQLFEGGPRIRRRFIDWGVFHVEHGKNSALFRRFERAIKQRNSGLRSVKISGGERDAWDSEFLRCATSLDDARQAYLDRLMAAYRDLCARFGDVPYANQLMIHYSPGWDQKLTLKEALQRPGSMERERKTGITQAGPHRADLRMVIEGIPARDILSRGQMKVLGHLLKLAQIRVLANQHNDQLPVILLDDLVAELDERNVNKLLNTVREFSAQVFLTVLDTKQLPSQQHWLGEAEIKLFHVEQGQLTEQPFQE</sequence>
<evidence type="ECO:0000256" key="9">
    <source>
        <dbReference type="HAMAP-Rule" id="MF_00365"/>
    </source>
</evidence>
<keyword evidence="9" id="KW-0742">SOS response</keyword>
<dbReference type="InterPro" id="IPR027417">
    <property type="entry name" value="P-loop_NTPase"/>
</dbReference>
<keyword evidence="8 9" id="KW-0238">DNA-binding</keyword>
<keyword evidence="9" id="KW-0234">DNA repair</keyword>
<evidence type="ECO:0000256" key="7">
    <source>
        <dbReference type="ARBA" id="ARBA00022840"/>
    </source>
</evidence>
<dbReference type="Gene3D" id="1.20.1050.90">
    <property type="entry name" value="RecF/RecN/SMC, N-terminal domain"/>
    <property type="match status" value="1"/>
</dbReference>
<dbReference type="Proteomes" id="UP001595617">
    <property type="component" value="Unassembled WGS sequence"/>
</dbReference>
<evidence type="ECO:0000313" key="11">
    <source>
        <dbReference type="EMBL" id="MFC3851597.1"/>
    </source>
</evidence>
<dbReference type="RefSeq" id="WP_380692791.1">
    <property type="nucleotide sequence ID" value="NZ_JBHRYR010000002.1"/>
</dbReference>
<dbReference type="NCBIfam" id="TIGR00611">
    <property type="entry name" value="recf"/>
    <property type="match status" value="1"/>
</dbReference>
<evidence type="ECO:0000256" key="6">
    <source>
        <dbReference type="ARBA" id="ARBA00022741"/>
    </source>
</evidence>